<gene>
    <name evidence="7" type="ORF">GC098_27960</name>
</gene>
<evidence type="ECO:0000256" key="1">
    <source>
        <dbReference type="ARBA" id="ARBA00022722"/>
    </source>
</evidence>
<dbReference type="GO" id="GO:0004527">
    <property type="term" value="F:exonuclease activity"/>
    <property type="evidence" value="ECO:0007669"/>
    <property type="project" value="UniProtKB-KW"/>
</dbReference>
<feature type="domain" description="5'-3' exonuclease" evidence="6">
    <location>
        <begin position="7"/>
        <end position="268"/>
    </location>
</feature>
<reference evidence="7 8" key="1">
    <citation type="submission" date="2019-10" db="EMBL/GenBank/DDBJ databases">
        <title>Description of Paenibacillus terrestris sp. nov.</title>
        <authorList>
            <person name="Carlier A."/>
            <person name="Qi S."/>
        </authorList>
    </citation>
    <scope>NUCLEOTIDE SEQUENCE [LARGE SCALE GENOMIC DNA]</scope>
    <source>
        <strain evidence="7 8">LMG 31458</strain>
    </source>
</reference>
<dbReference type="SUPFAM" id="SSF88723">
    <property type="entry name" value="PIN domain-like"/>
    <property type="match status" value="1"/>
</dbReference>
<proteinExistence type="predicted"/>
<evidence type="ECO:0000256" key="4">
    <source>
        <dbReference type="ARBA" id="ARBA00049957"/>
    </source>
</evidence>
<evidence type="ECO:0000313" key="8">
    <source>
        <dbReference type="Proteomes" id="UP000616779"/>
    </source>
</evidence>
<dbReference type="Gene3D" id="3.40.50.1010">
    <property type="entry name" value="5'-nuclease"/>
    <property type="match status" value="1"/>
</dbReference>
<keyword evidence="3" id="KW-0238">DNA-binding</keyword>
<dbReference type="InterPro" id="IPR029060">
    <property type="entry name" value="PIN-like_dom_sf"/>
</dbReference>
<dbReference type="EMBL" id="WHOA01000197">
    <property type="protein sequence ID" value="NOU75178.1"/>
    <property type="molecule type" value="Genomic_DNA"/>
</dbReference>
<dbReference type="Pfam" id="PF01367">
    <property type="entry name" value="5_3_exonuc"/>
    <property type="match status" value="1"/>
</dbReference>
<sequence>MNDEIKKRVLLVDGMAILFRAFYATSYSGYIRKTSYGLPTNAVYGFIQYFFDAINTFNPTHVICCWDMGSSTFRNENYNEYKQNRLEAPLELLPQFDLVKEVVAEMGIPNIGLVGYEADDCIGTLSNRLQNDSEVFILTGDHDMLQLITEQVKVIIMKKGKLNYSIYDLETLYSEKQLTPLQIIDLKGFMGDTADNYPGVKGIGEKTAQKLLAEYKSIEGCLENIELLPNSIKNKIKENLEMLHLSRDLARIRLDVPIECELHECIWDLRREAATKKFMELEFGGLTKLLGEIDDSSTEDPFVIITSEVAVSKS</sequence>
<evidence type="ECO:0000256" key="2">
    <source>
        <dbReference type="ARBA" id="ARBA00022801"/>
    </source>
</evidence>
<dbReference type="CDD" id="cd09859">
    <property type="entry name" value="PIN_53EXO"/>
    <property type="match status" value="1"/>
</dbReference>
<dbReference type="Pfam" id="PF02739">
    <property type="entry name" value="5_3_exonuc_N"/>
    <property type="match status" value="1"/>
</dbReference>
<comment type="function">
    <text evidence="4">5'-3' exonuclease acting preferentially on double-stranded DNA.</text>
</comment>
<keyword evidence="7" id="KW-0269">Exonuclease</keyword>
<dbReference type="InterPro" id="IPR036279">
    <property type="entry name" value="5-3_exonuclease_C_sf"/>
</dbReference>
<dbReference type="CDD" id="cd09898">
    <property type="entry name" value="H3TH_53EXO"/>
    <property type="match status" value="1"/>
</dbReference>
<dbReference type="InterPro" id="IPR008918">
    <property type="entry name" value="HhH2"/>
</dbReference>
<evidence type="ECO:0000256" key="3">
    <source>
        <dbReference type="ARBA" id="ARBA00023125"/>
    </source>
</evidence>
<evidence type="ECO:0000256" key="5">
    <source>
        <dbReference type="ARBA" id="ARBA00050026"/>
    </source>
</evidence>
<dbReference type="SMART" id="SM00279">
    <property type="entry name" value="HhH2"/>
    <property type="match status" value="1"/>
</dbReference>
<dbReference type="InterPro" id="IPR020045">
    <property type="entry name" value="DNA_polI_H3TH"/>
</dbReference>
<dbReference type="Proteomes" id="UP000616779">
    <property type="component" value="Unassembled WGS sequence"/>
</dbReference>
<keyword evidence="1" id="KW-0540">Nuclease</keyword>
<evidence type="ECO:0000259" key="6">
    <source>
        <dbReference type="SMART" id="SM00475"/>
    </source>
</evidence>
<dbReference type="SMART" id="SM00475">
    <property type="entry name" value="53EXOc"/>
    <property type="match status" value="1"/>
</dbReference>
<protein>
    <recommendedName>
        <fullName evidence="5">5'-3' exonuclease</fullName>
    </recommendedName>
</protein>
<dbReference type="PANTHER" id="PTHR42646">
    <property type="entry name" value="FLAP ENDONUCLEASE XNI"/>
    <property type="match status" value="1"/>
</dbReference>
<name>A0ABX1Y2S7_9BACL</name>
<dbReference type="InterPro" id="IPR002421">
    <property type="entry name" value="5-3_exonuclease"/>
</dbReference>
<comment type="caution">
    <text evidence="7">The sequence shown here is derived from an EMBL/GenBank/DDBJ whole genome shotgun (WGS) entry which is preliminary data.</text>
</comment>
<dbReference type="PANTHER" id="PTHR42646:SF2">
    <property type="entry name" value="5'-3' EXONUCLEASE FAMILY PROTEIN"/>
    <property type="match status" value="1"/>
</dbReference>
<dbReference type="InterPro" id="IPR038969">
    <property type="entry name" value="FEN"/>
</dbReference>
<keyword evidence="2" id="KW-0378">Hydrolase</keyword>
<organism evidence="7 8">
    <name type="scientific">Paenibacillus phytorum</name>
    <dbReference type="NCBI Taxonomy" id="2654977"/>
    <lineage>
        <taxon>Bacteria</taxon>
        <taxon>Bacillati</taxon>
        <taxon>Bacillota</taxon>
        <taxon>Bacilli</taxon>
        <taxon>Bacillales</taxon>
        <taxon>Paenibacillaceae</taxon>
        <taxon>Paenibacillus</taxon>
    </lineage>
</organism>
<keyword evidence="8" id="KW-1185">Reference proteome</keyword>
<dbReference type="Gene3D" id="1.10.150.20">
    <property type="entry name" value="5' to 3' exonuclease, C-terminal subdomain"/>
    <property type="match status" value="1"/>
</dbReference>
<accession>A0ABX1Y2S7</accession>
<dbReference type="RefSeq" id="WP_171646535.1">
    <property type="nucleotide sequence ID" value="NZ_WHOA01000197.1"/>
</dbReference>
<dbReference type="InterPro" id="IPR020046">
    <property type="entry name" value="5-3_exonucl_a-hlix_arch_N"/>
</dbReference>
<dbReference type="SUPFAM" id="SSF47807">
    <property type="entry name" value="5' to 3' exonuclease, C-terminal subdomain"/>
    <property type="match status" value="1"/>
</dbReference>
<evidence type="ECO:0000313" key="7">
    <source>
        <dbReference type="EMBL" id="NOU75178.1"/>
    </source>
</evidence>